<sequence>MHPRPGPGSTVEMQVLYLWVSAGCRRGNACIIEITQGKHVDACVNYGRTCVVLARLLWVISIIHPAHGTHA</sequence>
<dbReference type="Proteomes" id="UP000024635">
    <property type="component" value="Unassembled WGS sequence"/>
</dbReference>
<organism evidence="1 2">
    <name type="scientific">Ancylostoma ceylanicum</name>
    <dbReference type="NCBI Taxonomy" id="53326"/>
    <lineage>
        <taxon>Eukaryota</taxon>
        <taxon>Metazoa</taxon>
        <taxon>Ecdysozoa</taxon>
        <taxon>Nematoda</taxon>
        <taxon>Chromadorea</taxon>
        <taxon>Rhabditida</taxon>
        <taxon>Rhabditina</taxon>
        <taxon>Rhabditomorpha</taxon>
        <taxon>Strongyloidea</taxon>
        <taxon>Ancylostomatidae</taxon>
        <taxon>Ancylostomatinae</taxon>
        <taxon>Ancylostoma</taxon>
    </lineage>
</organism>
<name>A0A016U8T4_9BILA</name>
<keyword evidence="2" id="KW-1185">Reference proteome</keyword>
<gene>
    <name evidence="1" type="primary">Acey_s0049.g1736</name>
    <name evidence="1" type="ORF">Y032_0049g1736</name>
</gene>
<proteinExistence type="predicted"/>
<dbReference type="EMBL" id="JARK01001385">
    <property type="protein sequence ID" value="EYC11729.1"/>
    <property type="molecule type" value="Genomic_DNA"/>
</dbReference>
<evidence type="ECO:0000313" key="1">
    <source>
        <dbReference type="EMBL" id="EYC11729.1"/>
    </source>
</evidence>
<accession>A0A016U8T4</accession>
<reference evidence="2" key="1">
    <citation type="journal article" date="2015" name="Nat. Genet.">
        <title>The genome and transcriptome of the zoonotic hookworm Ancylostoma ceylanicum identify infection-specific gene families.</title>
        <authorList>
            <person name="Schwarz E.M."/>
            <person name="Hu Y."/>
            <person name="Antoshechkin I."/>
            <person name="Miller M.M."/>
            <person name="Sternberg P.W."/>
            <person name="Aroian R.V."/>
        </authorList>
    </citation>
    <scope>NUCLEOTIDE SEQUENCE</scope>
    <source>
        <strain evidence="2">HY135</strain>
    </source>
</reference>
<protein>
    <submittedName>
        <fullName evidence="1">Uncharacterized protein</fullName>
    </submittedName>
</protein>
<dbReference type="AlphaFoldDB" id="A0A016U8T4"/>
<evidence type="ECO:0000313" key="2">
    <source>
        <dbReference type="Proteomes" id="UP000024635"/>
    </source>
</evidence>
<dbReference type="PROSITE" id="PS51257">
    <property type="entry name" value="PROKAR_LIPOPROTEIN"/>
    <property type="match status" value="1"/>
</dbReference>
<comment type="caution">
    <text evidence="1">The sequence shown here is derived from an EMBL/GenBank/DDBJ whole genome shotgun (WGS) entry which is preliminary data.</text>
</comment>